<reference evidence="1 2" key="1">
    <citation type="submission" date="2020-08" db="EMBL/GenBank/DDBJ databases">
        <title>Sequencing the genomes of 1000 actinobacteria strains.</title>
        <authorList>
            <person name="Klenk H.-P."/>
        </authorList>
    </citation>
    <scope>NUCLEOTIDE SEQUENCE [LARGE SCALE GENOMIC DNA]</scope>
    <source>
        <strain evidence="1 2">DSM 45084</strain>
    </source>
</reference>
<keyword evidence="2" id="KW-1185">Reference proteome</keyword>
<evidence type="ECO:0000313" key="1">
    <source>
        <dbReference type="EMBL" id="MBB4963848.1"/>
    </source>
</evidence>
<organism evidence="1 2">
    <name type="scientific">Saccharothrix violaceirubra</name>
    <dbReference type="NCBI Taxonomy" id="413306"/>
    <lineage>
        <taxon>Bacteria</taxon>
        <taxon>Bacillati</taxon>
        <taxon>Actinomycetota</taxon>
        <taxon>Actinomycetes</taxon>
        <taxon>Pseudonocardiales</taxon>
        <taxon>Pseudonocardiaceae</taxon>
        <taxon>Saccharothrix</taxon>
    </lineage>
</organism>
<dbReference type="RefSeq" id="WP_184666592.1">
    <property type="nucleotide sequence ID" value="NZ_BAABAI010000034.1"/>
</dbReference>
<evidence type="ECO:0000313" key="2">
    <source>
        <dbReference type="Proteomes" id="UP000542674"/>
    </source>
</evidence>
<gene>
    <name evidence="1" type="ORF">F4559_001207</name>
</gene>
<proteinExistence type="predicted"/>
<dbReference type="AlphaFoldDB" id="A0A7W7SZL3"/>
<comment type="caution">
    <text evidence="1">The sequence shown here is derived from an EMBL/GenBank/DDBJ whole genome shotgun (WGS) entry which is preliminary data.</text>
</comment>
<dbReference type="Gene3D" id="2.60.40.3940">
    <property type="match status" value="1"/>
</dbReference>
<name>A0A7W7SZL3_9PSEU</name>
<dbReference type="Proteomes" id="UP000542674">
    <property type="component" value="Unassembled WGS sequence"/>
</dbReference>
<dbReference type="EMBL" id="JACHJS010000001">
    <property type="protein sequence ID" value="MBB4963848.1"/>
    <property type="molecule type" value="Genomic_DNA"/>
</dbReference>
<sequence length="248" mass="26133">MPTYRAPKDYLFGQLSASATNSTTTLTSNDFTNLPTTYSSTYVLPLALSDDTLKVYEVVWVTGHASSSNQVTVVRGKEGSTAQTWSSGTRWQCAPMQYDGLGVTSRAGLNADPHVGQRRMLNDEGFVVQSTYAQGWQADVGLANPSEYGKTIAGGAIPTWASVIARGNIVNGTTNGSGQIPVTYTTPFPTATLTVVTTWITGSASCDTRLYPGSQTASGFSVYVVAMATGSTVGSGITATFNYIAHGY</sequence>
<accession>A0A7W7SZL3</accession>
<protein>
    <submittedName>
        <fullName evidence="1">Uncharacterized protein</fullName>
    </submittedName>
</protein>